<dbReference type="PROSITE" id="PS00428">
    <property type="entry name" value="FTSW_RODA_SPOVE"/>
    <property type="match status" value="1"/>
</dbReference>
<evidence type="ECO:0000313" key="10">
    <source>
        <dbReference type="Proteomes" id="UP001341297"/>
    </source>
</evidence>
<evidence type="ECO:0000256" key="3">
    <source>
        <dbReference type="ARBA" id="ARBA00022960"/>
    </source>
</evidence>
<dbReference type="PANTHER" id="PTHR30474:SF1">
    <property type="entry name" value="PEPTIDOGLYCAN GLYCOSYLTRANSFERASE MRDB"/>
    <property type="match status" value="1"/>
</dbReference>
<reference evidence="8 10" key="3">
    <citation type="submission" date="2023-03" db="EMBL/GenBank/DDBJ databases">
        <title>Agriculturally important microbes genome sequencing.</title>
        <authorList>
            <person name="Dunlap C."/>
        </authorList>
    </citation>
    <scope>NUCLEOTIDE SEQUENCE [LARGE SCALE GENOMIC DNA]</scope>
    <source>
        <strain evidence="8 10">CBP-3203</strain>
    </source>
</reference>
<dbReference type="OrthoDB" id="9768187at2"/>
<accession>A0A0T6BJX7</accession>
<gene>
    <name evidence="7" type="ORF">AB447_206240</name>
    <name evidence="8" type="ORF">P8828_03225</name>
</gene>
<proteinExistence type="predicted"/>
<dbReference type="EMBL" id="LECW02000045">
    <property type="protein sequence ID" value="KRT90178.1"/>
    <property type="molecule type" value="Genomic_DNA"/>
</dbReference>
<dbReference type="STRING" id="1664069.BGLY_4431"/>
<keyword evidence="10" id="KW-1185">Reference proteome</keyword>
<comment type="caution">
    <text evidence="7">The sequence shown here is derived from an EMBL/GenBank/DDBJ whole genome shotgun (WGS) entry which is preliminary data.</text>
</comment>
<reference evidence="7 9" key="1">
    <citation type="journal article" date="2015" name="Int. J. Syst. Evol. Microbiol.">
        <title>Bacillus glycinifermentans sp. nov., isolated from fermented soybean paste.</title>
        <authorList>
            <person name="Kim S.J."/>
            <person name="Dunlap C.A."/>
            <person name="Kwon S.W."/>
            <person name="Rooney A.P."/>
        </authorList>
    </citation>
    <scope>NUCLEOTIDE SEQUENCE [LARGE SCALE GENOMIC DNA]</scope>
    <source>
        <strain evidence="7 9">GO-13</strain>
    </source>
</reference>
<feature type="transmembrane region" description="Helical" evidence="6">
    <location>
        <begin position="361"/>
        <end position="382"/>
    </location>
</feature>
<feature type="transmembrane region" description="Helical" evidence="6">
    <location>
        <begin position="151"/>
        <end position="169"/>
    </location>
</feature>
<feature type="transmembrane region" description="Helical" evidence="6">
    <location>
        <begin position="12"/>
        <end position="34"/>
    </location>
</feature>
<feature type="transmembrane region" description="Helical" evidence="6">
    <location>
        <begin position="283"/>
        <end position="309"/>
    </location>
</feature>
<protein>
    <submittedName>
        <fullName evidence="8">FtsW/RodA/SpoVE family cell cycle protein</fullName>
    </submittedName>
    <submittedName>
        <fullName evidence="7">Rod shape-determining protein RodA</fullName>
    </submittedName>
</protein>
<feature type="transmembrane region" description="Helical" evidence="6">
    <location>
        <begin position="49"/>
        <end position="65"/>
    </location>
</feature>
<evidence type="ECO:0000313" key="9">
    <source>
        <dbReference type="Proteomes" id="UP000036168"/>
    </source>
</evidence>
<name>A0A0T6BJX7_9BACI</name>
<dbReference type="GO" id="GO:0051301">
    <property type="term" value="P:cell division"/>
    <property type="evidence" value="ECO:0007669"/>
    <property type="project" value="InterPro"/>
</dbReference>
<evidence type="ECO:0000256" key="5">
    <source>
        <dbReference type="ARBA" id="ARBA00023136"/>
    </source>
</evidence>
<evidence type="ECO:0000256" key="1">
    <source>
        <dbReference type="ARBA" id="ARBA00004141"/>
    </source>
</evidence>
<dbReference type="InterPro" id="IPR001182">
    <property type="entry name" value="FtsW/RodA"/>
</dbReference>
<feature type="transmembrane region" description="Helical" evidence="6">
    <location>
        <begin position="77"/>
        <end position="98"/>
    </location>
</feature>
<dbReference type="InterPro" id="IPR018365">
    <property type="entry name" value="Cell_cycle_FtsW-rel_CS"/>
</dbReference>
<dbReference type="AlphaFoldDB" id="A0A0T6BJX7"/>
<keyword evidence="4 6" id="KW-1133">Transmembrane helix</keyword>
<keyword evidence="3" id="KW-0133">Cell shape</keyword>
<sequence>MNQKKNITNPFYQGDLIFAFIAFFITSIVAVYAAQQFNQYNEPFAVKQSLYYLLGALIIIVFLYFDLEQLQKLSFYFYLFGIFMLIVLKFSPAYIGGYRFAPVINGAKSWFMLPGFTLQPSEFMKIGLIMYLASFMSKHGPNGKRTIKEDAIFLLKIFGIAVVPFGLILEQDTGTAGIVMFVILVMVFLSGVNWKLITIIFCSGAALVTMILYVIIQFPNVAESFGVEKYQINRVMTWVNPSQQSADNKLQVDKAQMAIGSGKVFGNGVSDLRVYVPEAQTDFIFAVIGESFGFVGCTFVVIMFFFLIYRLVVLIDRIHPFSKFASFFCAGYTALIVIHTFQNIGMNIGIMPVTGVPLLLVSYGGSSVIATLIGFAIVYNASCQLTRYQRYMFK</sequence>
<feature type="transmembrane region" description="Helical" evidence="6">
    <location>
        <begin position="110"/>
        <end position="131"/>
    </location>
</feature>
<dbReference type="GO" id="GO:0005886">
    <property type="term" value="C:plasma membrane"/>
    <property type="evidence" value="ECO:0007669"/>
    <property type="project" value="TreeGrafter"/>
</dbReference>
<keyword evidence="5 6" id="KW-0472">Membrane</keyword>
<evidence type="ECO:0000313" key="8">
    <source>
        <dbReference type="EMBL" id="MEC0483863.1"/>
    </source>
</evidence>
<evidence type="ECO:0000256" key="2">
    <source>
        <dbReference type="ARBA" id="ARBA00022692"/>
    </source>
</evidence>
<dbReference type="RefSeq" id="WP_048352765.1">
    <property type="nucleotide sequence ID" value="NZ_CP023481.1"/>
</dbReference>
<dbReference type="Pfam" id="PF01098">
    <property type="entry name" value="FTSW_RODA_SPOVE"/>
    <property type="match status" value="1"/>
</dbReference>
<dbReference type="GO" id="GO:0015648">
    <property type="term" value="F:lipid-linked peptidoglycan transporter activity"/>
    <property type="evidence" value="ECO:0007669"/>
    <property type="project" value="TreeGrafter"/>
</dbReference>
<dbReference type="EMBL" id="JARRTL010000006">
    <property type="protein sequence ID" value="MEC0483863.1"/>
    <property type="molecule type" value="Genomic_DNA"/>
</dbReference>
<organism evidence="7 9">
    <name type="scientific">Bacillus glycinifermentans</name>
    <dbReference type="NCBI Taxonomy" id="1664069"/>
    <lineage>
        <taxon>Bacteria</taxon>
        <taxon>Bacillati</taxon>
        <taxon>Bacillota</taxon>
        <taxon>Bacilli</taxon>
        <taxon>Bacillales</taxon>
        <taxon>Bacillaceae</taxon>
        <taxon>Bacillus</taxon>
    </lineage>
</organism>
<feature type="transmembrane region" description="Helical" evidence="6">
    <location>
        <begin position="175"/>
        <end position="192"/>
    </location>
</feature>
<comment type="subcellular location">
    <subcellularLocation>
        <location evidence="1">Membrane</location>
        <topology evidence="1">Multi-pass membrane protein</topology>
    </subcellularLocation>
</comment>
<evidence type="ECO:0000256" key="4">
    <source>
        <dbReference type="ARBA" id="ARBA00022989"/>
    </source>
</evidence>
<feature type="transmembrane region" description="Helical" evidence="6">
    <location>
        <begin position="321"/>
        <end position="341"/>
    </location>
</feature>
<reference evidence="7" key="2">
    <citation type="submission" date="2015-10" db="EMBL/GenBank/DDBJ databases">
        <authorList>
            <person name="Gilbert D.G."/>
        </authorList>
    </citation>
    <scope>NUCLEOTIDE SEQUENCE</scope>
    <source>
        <strain evidence="7">GO-13</strain>
    </source>
</reference>
<feature type="transmembrane region" description="Helical" evidence="6">
    <location>
        <begin position="199"/>
        <end position="216"/>
    </location>
</feature>
<dbReference type="GO" id="GO:0008360">
    <property type="term" value="P:regulation of cell shape"/>
    <property type="evidence" value="ECO:0007669"/>
    <property type="project" value="UniProtKB-KW"/>
</dbReference>
<keyword evidence="2 6" id="KW-0812">Transmembrane</keyword>
<evidence type="ECO:0000313" key="7">
    <source>
        <dbReference type="EMBL" id="KRT90178.1"/>
    </source>
</evidence>
<dbReference type="Proteomes" id="UP000036168">
    <property type="component" value="Unassembled WGS sequence"/>
</dbReference>
<dbReference type="Proteomes" id="UP001341297">
    <property type="component" value="Unassembled WGS sequence"/>
</dbReference>
<evidence type="ECO:0000256" key="6">
    <source>
        <dbReference type="SAM" id="Phobius"/>
    </source>
</evidence>
<dbReference type="PANTHER" id="PTHR30474">
    <property type="entry name" value="CELL CYCLE PROTEIN"/>
    <property type="match status" value="1"/>
</dbReference>
<dbReference type="GO" id="GO:0032153">
    <property type="term" value="C:cell division site"/>
    <property type="evidence" value="ECO:0007669"/>
    <property type="project" value="TreeGrafter"/>
</dbReference>